<feature type="transmembrane region" description="Helical" evidence="1">
    <location>
        <begin position="75"/>
        <end position="95"/>
    </location>
</feature>
<evidence type="ECO:0000256" key="1">
    <source>
        <dbReference type="SAM" id="Phobius"/>
    </source>
</evidence>
<keyword evidence="3" id="KW-1185">Reference proteome</keyword>
<keyword evidence="1" id="KW-0472">Membrane</keyword>
<comment type="caution">
    <text evidence="2">The sequence shown here is derived from an EMBL/GenBank/DDBJ whole genome shotgun (WGS) entry which is preliminary data.</text>
</comment>
<feature type="transmembrane region" description="Helical" evidence="1">
    <location>
        <begin position="21"/>
        <end position="41"/>
    </location>
</feature>
<keyword evidence="1" id="KW-1133">Transmembrane helix</keyword>
<proteinExistence type="predicted"/>
<reference evidence="2 3" key="1">
    <citation type="submission" date="2018-11" db="EMBL/GenBank/DDBJ databases">
        <authorList>
            <person name="Li F."/>
        </authorList>
    </citation>
    <scope>NUCLEOTIDE SEQUENCE [LARGE SCALE GENOMIC DNA]</scope>
    <source>
        <strain evidence="2 3">KIS18-7</strain>
    </source>
</reference>
<feature type="transmembrane region" description="Helical" evidence="1">
    <location>
        <begin position="101"/>
        <end position="121"/>
    </location>
</feature>
<evidence type="ECO:0000313" key="3">
    <source>
        <dbReference type="Proteomes" id="UP000277094"/>
    </source>
</evidence>
<name>A0A3N0DQ21_9ACTN</name>
<feature type="transmembrane region" description="Helical" evidence="1">
    <location>
        <begin position="47"/>
        <end position="68"/>
    </location>
</feature>
<dbReference type="AlphaFoldDB" id="A0A3N0DQ21"/>
<keyword evidence="1" id="KW-0812">Transmembrane</keyword>
<sequence>MTNLTTSSAATTWTTKNRIGIALAVLYAVANIPTVLIPAGNDDGPPFAVGLICTILAVVATAAGVVAWRQGSRSAARLAAASLIVITLSALPAFFLDVPAAVKVLAAVGVLLMVAIVTLVFSGAPGEARA</sequence>
<gene>
    <name evidence="2" type="ORF">EFL95_17230</name>
</gene>
<protein>
    <submittedName>
        <fullName evidence="2">Uncharacterized protein</fullName>
    </submittedName>
</protein>
<accession>A0A3N0DQ21</accession>
<dbReference type="RefSeq" id="WP_123235324.1">
    <property type="nucleotide sequence ID" value="NZ_RJSG01000003.1"/>
</dbReference>
<dbReference type="EMBL" id="RJSG01000003">
    <property type="protein sequence ID" value="RNL77738.1"/>
    <property type="molecule type" value="Genomic_DNA"/>
</dbReference>
<dbReference type="Proteomes" id="UP000277094">
    <property type="component" value="Unassembled WGS sequence"/>
</dbReference>
<organism evidence="2 3">
    <name type="scientific">Nocardioides marmorisolisilvae</name>
    <dbReference type="NCBI Taxonomy" id="1542737"/>
    <lineage>
        <taxon>Bacteria</taxon>
        <taxon>Bacillati</taxon>
        <taxon>Actinomycetota</taxon>
        <taxon>Actinomycetes</taxon>
        <taxon>Propionibacteriales</taxon>
        <taxon>Nocardioidaceae</taxon>
        <taxon>Nocardioides</taxon>
    </lineage>
</organism>
<evidence type="ECO:0000313" key="2">
    <source>
        <dbReference type="EMBL" id="RNL77738.1"/>
    </source>
</evidence>